<dbReference type="AlphaFoldDB" id="A0AAE0Y153"/>
<gene>
    <name evidence="1" type="ORF">RRG08_001135</name>
</gene>
<keyword evidence="2" id="KW-1185">Reference proteome</keyword>
<evidence type="ECO:0000313" key="1">
    <source>
        <dbReference type="EMBL" id="KAK3729285.1"/>
    </source>
</evidence>
<sequence>MVFVRVTATIAKWPPRGVKGHRNVNRGYRLLLHSKAPSDKIKSLVSIPEALLGASGFTRSKDLCVLTERIS</sequence>
<dbReference type="Proteomes" id="UP001283361">
    <property type="component" value="Unassembled WGS sequence"/>
</dbReference>
<organism evidence="1 2">
    <name type="scientific">Elysia crispata</name>
    <name type="common">lettuce slug</name>
    <dbReference type="NCBI Taxonomy" id="231223"/>
    <lineage>
        <taxon>Eukaryota</taxon>
        <taxon>Metazoa</taxon>
        <taxon>Spiralia</taxon>
        <taxon>Lophotrochozoa</taxon>
        <taxon>Mollusca</taxon>
        <taxon>Gastropoda</taxon>
        <taxon>Heterobranchia</taxon>
        <taxon>Euthyneura</taxon>
        <taxon>Panpulmonata</taxon>
        <taxon>Sacoglossa</taxon>
        <taxon>Placobranchoidea</taxon>
        <taxon>Plakobranchidae</taxon>
        <taxon>Elysia</taxon>
    </lineage>
</organism>
<dbReference type="EMBL" id="JAWDGP010007147">
    <property type="protein sequence ID" value="KAK3729285.1"/>
    <property type="molecule type" value="Genomic_DNA"/>
</dbReference>
<name>A0AAE0Y153_9GAST</name>
<evidence type="ECO:0000313" key="2">
    <source>
        <dbReference type="Proteomes" id="UP001283361"/>
    </source>
</evidence>
<reference evidence="1" key="1">
    <citation type="journal article" date="2023" name="G3 (Bethesda)">
        <title>A reference genome for the long-term kleptoplast-retaining sea slug Elysia crispata morphotype clarki.</title>
        <authorList>
            <person name="Eastman K.E."/>
            <person name="Pendleton A.L."/>
            <person name="Shaikh M.A."/>
            <person name="Suttiyut T."/>
            <person name="Ogas R."/>
            <person name="Tomko P."/>
            <person name="Gavelis G."/>
            <person name="Widhalm J.R."/>
            <person name="Wisecaver J.H."/>
        </authorList>
    </citation>
    <scope>NUCLEOTIDE SEQUENCE</scope>
    <source>
        <strain evidence="1">ECLA1</strain>
    </source>
</reference>
<accession>A0AAE0Y153</accession>
<proteinExistence type="predicted"/>
<protein>
    <submittedName>
        <fullName evidence="1">Uncharacterized protein</fullName>
    </submittedName>
</protein>
<comment type="caution">
    <text evidence="1">The sequence shown here is derived from an EMBL/GenBank/DDBJ whole genome shotgun (WGS) entry which is preliminary data.</text>
</comment>